<sequence>MSIGKLATALTVIFAISAAVLVAELLFVLRRRRRSSRLRSSQSPISGNNQHHDPFPTSYCFFRLKSQTRVEPSGAPAENPNRTSPEDPVIDVFKLLEANGPSRFLCTIKEDDREYVGSTSMSVVDSLEVPPETEIVSLKACLEAEAAEEKAVKVEDTKTVMFSPCDSPMFFTPAGSPSRDGFVSSITGDSCGGGGGGGR</sequence>
<dbReference type="Proteomes" id="UP001056120">
    <property type="component" value="Linkage Group LG20"/>
</dbReference>
<proteinExistence type="predicted"/>
<reference evidence="1 2" key="2">
    <citation type="journal article" date="2022" name="Mol. Ecol. Resour.">
        <title>The genomes of chicory, endive, great burdock and yacon provide insights into Asteraceae paleo-polyploidization history and plant inulin production.</title>
        <authorList>
            <person name="Fan W."/>
            <person name="Wang S."/>
            <person name="Wang H."/>
            <person name="Wang A."/>
            <person name="Jiang F."/>
            <person name="Liu H."/>
            <person name="Zhao H."/>
            <person name="Xu D."/>
            <person name="Zhang Y."/>
        </authorList>
    </citation>
    <scope>NUCLEOTIDE SEQUENCE [LARGE SCALE GENOMIC DNA]</scope>
    <source>
        <strain evidence="2">cv. Yunnan</strain>
        <tissue evidence="1">Leaves</tissue>
    </source>
</reference>
<accession>A0ACB9D9V9</accession>
<name>A0ACB9D9V9_9ASTR</name>
<protein>
    <submittedName>
        <fullName evidence="1">Uncharacterized protein</fullName>
    </submittedName>
</protein>
<evidence type="ECO:0000313" key="2">
    <source>
        <dbReference type="Proteomes" id="UP001056120"/>
    </source>
</evidence>
<evidence type="ECO:0000313" key="1">
    <source>
        <dbReference type="EMBL" id="KAI3743327.1"/>
    </source>
</evidence>
<comment type="caution">
    <text evidence="1">The sequence shown here is derived from an EMBL/GenBank/DDBJ whole genome shotgun (WGS) entry which is preliminary data.</text>
</comment>
<gene>
    <name evidence="1" type="ORF">L1987_61034</name>
</gene>
<keyword evidence="2" id="KW-1185">Reference proteome</keyword>
<dbReference type="EMBL" id="CM042037">
    <property type="protein sequence ID" value="KAI3743327.1"/>
    <property type="molecule type" value="Genomic_DNA"/>
</dbReference>
<organism evidence="1 2">
    <name type="scientific">Smallanthus sonchifolius</name>
    <dbReference type="NCBI Taxonomy" id="185202"/>
    <lineage>
        <taxon>Eukaryota</taxon>
        <taxon>Viridiplantae</taxon>
        <taxon>Streptophyta</taxon>
        <taxon>Embryophyta</taxon>
        <taxon>Tracheophyta</taxon>
        <taxon>Spermatophyta</taxon>
        <taxon>Magnoliopsida</taxon>
        <taxon>eudicotyledons</taxon>
        <taxon>Gunneridae</taxon>
        <taxon>Pentapetalae</taxon>
        <taxon>asterids</taxon>
        <taxon>campanulids</taxon>
        <taxon>Asterales</taxon>
        <taxon>Asteraceae</taxon>
        <taxon>Asteroideae</taxon>
        <taxon>Heliantheae alliance</taxon>
        <taxon>Millerieae</taxon>
        <taxon>Smallanthus</taxon>
    </lineage>
</organism>
<reference evidence="2" key="1">
    <citation type="journal article" date="2022" name="Mol. Ecol. Resour.">
        <title>The genomes of chicory, endive, great burdock and yacon provide insights into Asteraceae palaeo-polyploidization history and plant inulin production.</title>
        <authorList>
            <person name="Fan W."/>
            <person name="Wang S."/>
            <person name="Wang H."/>
            <person name="Wang A."/>
            <person name="Jiang F."/>
            <person name="Liu H."/>
            <person name="Zhao H."/>
            <person name="Xu D."/>
            <person name="Zhang Y."/>
        </authorList>
    </citation>
    <scope>NUCLEOTIDE SEQUENCE [LARGE SCALE GENOMIC DNA]</scope>
    <source>
        <strain evidence="2">cv. Yunnan</strain>
    </source>
</reference>